<sequence length="145" mass="16280">MALYEETLTSRAFQALMVIPLLSLLVGLYATYQVGEGFEIMLAALAVTVLVLLEVMGLRVRIYEEGIVISGLIGLFLRKTIPLQDVEWFAVREGWGSCPAKMHFNYPAKACVYLKRRDKWDVSFSTNRPEEIRAVLQSLGIPRGA</sequence>
<organism evidence="2 3">
    <name type="scientific">Thermococcus eurythermalis</name>
    <dbReference type="NCBI Taxonomy" id="1505907"/>
    <lineage>
        <taxon>Archaea</taxon>
        <taxon>Methanobacteriati</taxon>
        <taxon>Methanobacteriota</taxon>
        <taxon>Thermococci</taxon>
        <taxon>Thermococcales</taxon>
        <taxon>Thermococcaceae</taxon>
        <taxon>Thermococcus</taxon>
    </lineage>
</organism>
<protein>
    <recommendedName>
        <fullName evidence="4">DUF5673 domain-containing protein</fullName>
    </recommendedName>
</protein>
<evidence type="ECO:0008006" key="4">
    <source>
        <dbReference type="Google" id="ProtNLM"/>
    </source>
</evidence>
<evidence type="ECO:0000313" key="3">
    <source>
        <dbReference type="Proteomes" id="UP000029980"/>
    </source>
</evidence>
<keyword evidence="1" id="KW-1133">Transmembrane helix</keyword>
<gene>
    <name evidence="2" type="ORF">TEU_00275</name>
</gene>
<proteinExistence type="predicted"/>
<dbReference type="OrthoDB" id="86211at2157"/>
<name>A0A097QR02_9EURY</name>
<dbReference type="GeneID" id="25151865"/>
<feature type="transmembrane region" description="Helical" evidence="1">
    <location>
        <begin position="12"/>
        <end position="32"/>
    </location>
</feature>
<feature type="transmembrane region" description="Helical" evidence="1">
    <location>
        <begin position="38"/>
        <end position="58"/>
    </location>
</feature>
<dbReference type="AlphaFoldDB" id="A0A097QR02"/>
<dbReference type="EMBL" id="CP008887">
    <property type="protein sequence ID" value="AIU68893.1"/>
    <property type="molecule type" value="Genomic_DNA"/>
</dbReference>
<keyword evidence="1" id="KW-0472">Membrane</keyword>
<dbReference type="RefSeq" id="WP_050001876.1">
    <property type="nucleotide sequence ID" value="NZ_CP008887.1"/>
</dbReference>
<keyword evidence="1" id="KW-0812">Transmembrane</keyword>
<reference evidence="2 3" key="1">
    <citation type="journal article" date="2015" name="Int. J. Syst. Evol. Microbiol.">
        <title>Thermococcus eurythermalis sp. nov., a conditional piezophilic hyperthermophilic archaeon with a wide temperature range isolated from an oil-immersed chimney in the Guaymas Basin.</title>
        <authorList>
            <person name="Zhao W."/>
            <person name="Zeng X."/>
            <person name="Xiao X."/>
        </authorList>
    </citation>
    <scope>NUCLEOTIDE SEQUENCE [LARGE SCALE GENOMIC DNA]</scope>
    <source>
        <strain evidence="2 3">A501</strain>
    </source>
</reference>
<accession>A0A097QR02</accession>
<keyword evidence="3" id="KW-1185">Reference proteome</keyword>
<dbReference type="HOGENOM" id="CLU_149775_0_0_2"/>
<evidence type="ECO:0000256" key="1">
    <source>
        <dbReference type="SAM" id="Phobius"/>
    </source>
</evidence>
<dbReference type="KEGG" id="teu:TEU_00275"/>
<dbReference type="Proteomes" id="UP000029980">
    <property type="component" value="Chromosome"/>
</dbReference>
<evidence type="ECO:0000313" key="2">
    <source>
        <dbReference type="EMBL" id="AIU68893.1"/>
    </source>
</evidence>